<keyword evidence="5 7" id="KW-1133">Transmembrane helix</keyword>
<evidence type="ECO:0000256" key="3">
    <source>
        <dbReference type="ARBA" id="ARBA00022475"/>
    </source>
</evidence>
<evidence type="ECO:0000313" key="8">
    <source>
        <dbReference type="EMBL" id="SEA52616.1"/>
    </source>
</evidence>
<evidence type="ECO:0000256" key="4">
    <source>
        <dbReference type="ARBA" id="ARBA00022692"/>
    </source>
</evidence>
<evidence type="ECO:0000256" key="1">
    <source>
        <dbReference type="ARBA" id="ARBA00004651"/>
    </source>
</evidence>
<keyword evidence="4 7" id="KW-0812">Transmembrane</keyword>
<evidence type="ECO:0000256" key="2">
    <source>
        <dbReference type="ARBA" id="ARBA00022448"/>
    </source>
</evidence>
<feature type="transmembrane region" description="Helical" evidence="7">
    <location>
        <begin position="12"/>
        <end position="32"/>
    </location>
</feature>
<accession>A0A1H4BWW6</accession>
<evidence type="ECO:0000256" key="6">
    <source>
        <dbReference type="ARBA" id="ARBA00023136"/>
    </source>
</evidence>
<dbReference type="STRING" id="83784.SAMN05192564_1023"/>
<dbReference type="Gene3D" id="1.10.1760.20">
    <property type="match status" value="1"/>
</dbReference>
<comment type="subcellular location">
    <subcellularLocation>
        <location evidence="1">Cell membrane</location>
        <topology evidence="1">Multi-pass membrane protein</topology>
    </subcellularLocation>
</comment>
<feature type="transmembrane region" description="Helical" evidence="7">
    <location>
        <begin position="77"/>
        <end position="103"/>
    </location>
</feature>
<feature type="transmembrane region" description="Helical" evidence="7">
    <location>
        <begin position="109"/>
        <end position="128"/>
    </location>
</feature>
<feature type="transmembrane region" description="Helical" evidence="7">
    <location>
        <begin position="182"/>
        <end position="207"/>
    </location>
</feature>
<dbReference type="Pfam" id="PF01891">
    <property type="entry name" value="CbiM"/>
    <property type="match status" value="1"/>
</dbReference>
<keyword evidence="6 7" id="KW-0472">Membrane</keyword>
<dbReference type="AlphaFoldDB" id="A0A1H4BWW6"/>
<keyword evidence="2" id="KW-0813">Transport</keyword>
<gene>
    <name evidence="8" type="ORF">SAMN05192564_1023</name>
</gene>
<dbReference type="GO" id="GO:0005886">
    <property type="term" value="C:plasma membrane"/>
    <property type="evidence" value="ECO:0007669"/>
    <property type="project" value="UniProtKB-SubCell"/>
</dbReference>
<evidence type="ECO:0000256" key="7">
    <source>
        <dbReference type="SAM" id="Phobius"/>
    </source>
</evidence>
<protein>
    <submittedName>
        <fullName evidence="8">Uncharacterized membrane protein</fullName>
    </submittedName>
</protein>
<organism evidence="8 9">
    <name type="scientific">Paraburkholderia sartisoli</name>
    <dbReference type="NCBI Taxonomy" id="83784"/>
    <lineage>
        <taxon>Bacteria</taxon>
        <taxon>Pseudomonadati</taxon>
        <taxon>Pseudomonadota</taxon>
        <taxon>Betaproteobacteria</taxon>
        <taxon>Burkholderiales</taxon>
        <taxon>Burkholderiaceae</taxon>
        <taxon>Paraburkholderia</taxon>
    </lineage>
</organism>
<reference evidence="9" key="1">
    <citation type="submission" date="2016-10" db="EMBL/GenBank/DDBJ databases">
        <authorList>
            <person name="Varghese N."/>
            <person name="Submissions S."/>
        </authorList>
    </citation>
    <scope>NUCLEOTIDE SEQUENCE [LARGE SCALE GENOMIC DNA]</scope>
    <source>
        <strain evidence="9">LMG 24000</strain>
    </source>
</reference>
<evidence type="ECO:0000256" key="5">
    <source>
        <dbReference type="ARBA" id="ARBA00022989"/>
    </source>
</evidence>
<feature type="transmembrane region" description="Helical" evidence="7">
    <location>
        <begin position="140"/>
        <end position="170"/>
    </location>
</feature>
<keyword evidence="3" id="KW-1003">Cell membrane</keyword>
<evidence type="ECO:0000313" key="9">
    <source>
        <dbReference type="Proteomes" id="UP000198638"/>
    </source>
</evidence>
<dbReference type="GO" id="GO:0000041">
    <property type="term" value="P:transition metal ion transport"/>
    <property type="evidence" value="ECO:0007669"/>
    <property type="project" value="InterPro"/>
</dbReference>
<proteinExistence type="predicted"/>
<sequence>MRFMGFLYTPLPFWVAVGGWIATAGLLALALWKNPFKRLQDATLQHVWLALIVAMSVLWASNAWLDDGTVMHLLGATLIVTLFDWALALIAMAAVTGIAAVIFDAPWQGIALTFLIFGALPVAVSTILQRAIVKWLPRNLFVFILGQGFISPAIAVTIAAIAAVASHVALADGSMTVVPAGYMFSVFLLASGEAWFTGMSTALIAVYRPAWVTTYDVRRYRLGGPRI</sequence>
<keyword evidence="9" id="KW-1185">Reference proteome</keyword>
<name>A0A1H4BWW6_9BURK</name>
<feature type="transmembrane region" description="Helical" evidence="7">
    <location>
        <begin position="44"/>
        <end position="65"/>
    </location>
</feature>
<dbReference type="Proteomes" id="UP000198638">
    <property type="component" value="Unassembled WGS sequence"/>
</dbReference>
<dbReference type="EMBL" id="FNRQ01000002">
    <property type="protein sequence ID" value="SEA52616.1"/>
    <property type="molecule type" value="Genomic_DNA"/>
</dbReference>
<dbReference type="InterPro" id="IPR002751">
    <property type="entry name" value="CbiM/NikMN"/>
</dbReference>